<protein>
    <submittedName>
        <fullName evidence="5">Bis(5'-adenosyl)-triphosphatase</fullName>
    </submittedName>
</protein>
<dbReference type="PANTHER" id="PTHR46243">
    <property type="entry name" value="BIS(5'-ADENOSYL)-TRIPHOSPHATASE"/>
    <property type="match status" value="1"/>
</dbReference>
<sequence>MKAKEKLLSSSQFQPLSAHQSLTDFLLVYSTNCFCSRWRERKRCSHLGRTRKTGERCFTQPLSPTRWSTSDLFSLVISFFPLLIWGSYKMRLLIVLQHVLIIPRREVKRFTDLTNDEICDLWTTARLVGSCLEKYHDATSLTLNIQDGPEAGQSVPHVHIHVLPRKLGDFERNDDIYDALDVKDKELKEKLDLDKERKDRTTEEMTHEADIYRSLFV</sequence>
<gene>
    <name evidence="5" type="ORF">LUZ62_079086</name>
</gene>
<comment type="caution">
    <text evidence="5">The sequence shown here is derived from an EMBL/GenBank/DDBJ whole genome shotgun (WGS) entry which is preliminary data.</text>
</comment>
<evidence type="ECO:0000313" key="5">
    <source>
        <dbReference type="EMBL" id="KAJ4768711.1"/>
    </source>
</evidence>
<dbReference type="Gene3D" id="3.30.428.10">
    <property type="entry name" value="HIT-like"/>
    <property type="match status" value="1"/>
</dbReference>
<evidence type="ECO:0000313" key="6">
    <source>
        <dbReference type="Proteomes" id="UP001140206"/>
    </source>
</evidence>
<dbReference type="InterPro" id="IPR019808">
    <property type="entry name" value="Histidine_triad_CS"/>
</dbReference>
<dbReference type="EMBL" id="JAMFTS010000004">
    <property type="protein sequence ID" value="KAJ4768711.1"/>
    <property type="molecule type" value="Genomic_DNA"/>
</dbReference>
<dbReference type="InterPro" id="IPR036265">
    <property type="entry name" value="HIT-like_sf"/>
</dbReference>
<keyword evidence="2" id="KW-0378">Hydrolase</keyword>
<evidence type="ECO:0000259" key="4">
    <source>
        <dbReference type="PROSITE" id="PS51084"/>
    </source>
</evidence>
<dbReference type="InterPro" id="IPR011146">
    <property type="entry name" value="HIT-like"/>
</dbReference>
<accession>A0AAV8DNA8</accession>
<dbReference type="InterPro" id="IPR051884">
    <property type="entry name" value="Bis(5'-adenosyl)-TPase_reg"/>
</dbReference>
<dbReference type="GO" id="GO:0047627">
    <property type="term" value="F:adenylylsulfatase activity"/>
    <property type="evidence" value="ECO:0007669"/>
    <property type="project" value="UniProtKB-ARBA"/>
</dbReference>
<dbReference type="AlphaFoldDB" id="A0AAV8DNA8"/>
<proteinExistence type="predicted"/>
<evidence type="ECO:0000256" key="2">
    <source>
        <dbReference type="ARBA" id="ARBA00022801"/>
    </source>
</evidence>
<evidence type="ECO:0000256" key="3">
    <source>
        <dbReference type="PROSITE-ProRule" id="PRU00464"/>
    </source>
</evidence>
<feature type="domain" description="HIT" evidence="4">
    <location>
        <begin position="98"/>
        <end position="172"/>
    </location>
</feature>
<dbReference type="GO" id="GO:0000166">
    <property type="term" value="F:nucleotide binding"/>
    <property type="evidence" value="ECO:0007669"/>
    <property type="project" value="UniProtKB-KW"/>
</dbReference>
<dbReference type="PROSITE" id="PS00892">
    <property type="entry name" value="HIT_1"/>
    <property type="match status" value="1"/>
</dbReference>
<organism evidence="5 6">
    <name type="scientific">Rhynchospora pubera</name>
    <dbReference type="NCBI Taxonomy" id="906938"/>
    <lineage>
        <taxon>Eukaryota</taxon>
        <taxon>Viridiplantae</taxon>
        <taxon>Streptophyta</taxon>
        <taxon>Embryophyta</taxon>
        <taxon>Tracheophyta</taxon>
        <taxon>Spermatophyta</taxon>
        <taxon>Magnoliopsida</taxon>
        <taxon>Liliopsida</taxon>
        <taxon>Poales</taxon>
        <taxon>Cyperaceae</taxon>
        <taxon>Cyperoideae</taxon>
        <taxon>Rhynchosporeae</taxon>
        <taxon>Rhynchospora</taxon>
    </lineage>
</organism>
<dbReference type="PANTHER" id="PTHR46243:SF1">
    <property type="entry name" value="BIS(5'-ADENOSYL)-TRIPHOSPHATASE"/>
    <property type="match status" value="1"/>
</dbReference>
<dbReference type="FunFam" id="3.30.428.10:FF:000011">
    <property type="entry name" value="Fragile histidine triad"/>
    <property type="match status" value="1"/>
</dbReference>
<dbReference type="Proteomes" id="UP001140206">
    <property type="component" value="Chromosome 4"/>
</dbReference>
<feature type="short sequence motif" description="Histidine triad motif" evidence="3">
    <location>
        <begin position="157"/>
        <end position="161"/>
    </location>
</feature>
<keyword evidence="6" id="KW-1185">Reference proteome</keyword>
<dbReference type="SUPFAM" id="SSF54197">
    <property type="entry name" value="HIT-like"/>
    <property type="match status" value="1"/>
</dbReference>
<evidence type="ECO:0000256" key="1">
    <source>
        <dbReference type="ARBA" id="ARBA00022741"/>
    </source>
</evidence>
<dbReference type="Pfam" id="PF01230">
    <property type="entry name" value="HIT"/>
    <property type="match status" value="1"/>
</dbReference>
<dbReference type="PROSITE" id="PS51084">
    <property type="entry name" value="HIT_2"/>
    <property type="match status" value="1"/>
</dbReference>
<reference evidence="5" key="1">
    <citation type="submission" date="2022-08" db="EMBL/GenBank/DDBJ databases">
        <authorList>
            <person name="Marques A."/>
        </authorList>
    </citation>
    <scope>NUCLEOTIDE SEQUENCE</scope>
    <source>
        <strain evidence="5">RhyPub2mFocal</strain>
        <tissue evidence="5">Leaves</tissue>
    </source>
</reference>
<name>A0AAV8DNA8_9POAL</name>
<keyword evidence="1" id="KW-0547">Nucleotide-binding</keyword>